<dbReference type="Pfam" id="PF13738">
    <property type="entry name" value="Pyr_redox_3"/>
    <property type="match status" value="1"/>
</dbReference>
<evidence type="ECO:0000313" key="8">
    <source>
        <dbReference type="EMBL" id="PYE15924.1"/>
    </source>
</evidence>
<keyword evidence="9" id="KW-1185">Reference proteome</keyword>
<dbReference type="Gene3D" id="3.50.50.60">
    <property type="entry name" value="FAD/NAD(P)-binding domain"/>
    <property type="match status" value="2"/>
</dbReference>
<keyword evidence="5" id="KW-0521">NADP</keyword>
<dbReference type="InterPro" id="IPR050775">
    <property type="entry name" value="FAD-binding_Monooxygenases"/>
</dbReference>
<dbReference type="OrthoDB" id="5168853at2"/>
<keyword evidence="6" id="KW-0560">Oxidoreductase</keyword>
<evidence type="ECO:0000313" key="9">
    <source>
        <dbReference type="Proteomes" id="UP000247591"/>
    </source>
</evidence>
<name>A0A318RTL3_WILLI</name>
<dbReference type="EMBL" id="QJSP01000009">
    <property type="protein sequence ID" value="PYE15924.1"/>
    <property type="molecule type" value="Genomic_DNA"/>
</dbReference>
<evidence type="ECO:0000256" key="3">
    <source>
        <dbReference type="ARBA" id="ARBA00022630"/>
    </source>
</evidence>
<comment type="similarity">
    <text evidence="2">Belongs to the FAD-binding monooxygenase family.</text>
</comment>
<dbReference type="InterPro" id="IPR036188">
    <property type="entry name" value="FAD/NAD-bd_sf"/>
</dbReference>
<comment type="caution">
    <text evidence="8">The sequence shown here is derived from an EMBL/GenBank/DDBJ whole genome shotgun (WGS) entry which is preliminary data.</text>
</comment>
<gene>
    <name evidence="8" type="ORF">DFR67_109152</name>
</gene>
<protein>
    <submittedName>
        <fullName evidence="8">Cyclohexanone monooxygenase</fullName>
    </submittedName>
</protein>
<reference evidence="8 9" key="1">
    <citation type="submission" date="2018-06" db="EMBL/GenBank/DDBJ databases">
        <title>Genomic Encyclopedia of Type Strains, Phase IV (KMG-IV): sequencing the most valuable type-strain genomes for metagenomic binning, comparative biology and taxonomic classification.</title>
        <authorList>
            <person name="Goeker M."/>
        </authorList>
    </citation>
    <scope>NUCLEOTIDE SEQUENCE [LARGE SCALE GENOMIC DNA]</scope>
    <source>
        <strain evidence="8 9">DSM 45521</strain>
    </source>
</reference>
<dbReference type="Proteomes" id="UP000247591">
    <property type="component" value="Unassembled WGS sequence"/>
</dbReference>
<evidence type="ECO:0000256" key="1">
    <source>
        <dbReference type="ARBA" id="ARBA00001974"/>
    </source>
</evidence>
<keyword evidence="3" id="KW-0285">Flavoprotein</keyword>
<evidence type="ECO:0000256" key="2">
    <source>
        <dbReference type="ARBA" id="ARBA00010139"/>
    </source>
</evidence>
<dbReference type="PANTHER" id="PTHR43098">
    <property type="entry name" value="L-ORNITHINE N(5)-MONOOXYGENASE-RELATED"/>
    <property type="match status" value="1"/>
</dbReference>
<organism evidence="8 9">
    <name type="scientific">Williamsia limnetica</name>
    <dbReference type="NCBI Taxonomy" id="882452"/>
    <lineage>
        <taxon>Bacteria</taxon>
        <taxon>Bacillati</taxon>
        <taxon>Actinomycetota</taxon>
        <taxon>Actinomycetes</taxon>
        <taxon>Mycobacteriales</taxon>
        <taxon>Nocardiaceae</taxon>
        <taxon>Williamsia</taxon>
    </lineage>
</organism>
<dbReference type="PRINTS" id="PR00411">
    <property type="entry name" value="PNDRDTASEI"/>
</dbReference>
<evidence type="ECO:0000256" key="7">
    <source>
        <dbReference type="ARBA" id="ARBA00023033"/>
    </source>
</evidence>
<evidence type="ECO:0000256" key="6">
    <source>
        <dbReference type="ARBA" id="ARBA00023002"/>
    </source>
</evidence>
<evidence type="ECO:0000256" key="4">
    <source>
        <dbReference type="ARBA" id="ARBA00022827"/>
    </source>
</evidence>
<accession>A0A318RTL3</accession>
<dbReference type="PANTHER" id="PTHR43098:SF3">
    <property type="entry name" value="L-ORNITHINE N(5)-MONOOXYGENASE-RELATED"/>
    <property type="match status" value="1"/>
</dbReference>
<dbReference type="SUPFAM" id="SSF51905">
    <property type="entry name" value="FAD/NAD(P)-binding domain"/>
    <property type="match status" value="3"/>
</dbReference>
<proteinExistence type="inferred from homology"/>
<sequence length="529" mass="59377">MVDHDVVIIGAGFSGLYQLYKLRQLGFNAIILEAGPEVGGTWYWNRYPGARCDIESIEYSYSFDPELEQEWNWSERYAAQPELLAYIRHVTEKHDLRRDIEFEARVTALDFDDDSCRWRVRAEDGVDRTARFVVAATGCLSVPTQPDIEGVGDFGGETYWTWDWPEGGADLTGRRVAVVGTGSSGLQTITTIAPDVGHLTVFQRTPVFAVPAFNREIDDELVVVKSRYREFRAESRLTRGGAHCADPDPKFFDQYSPEEAVEELSRRWADGGLCYQQSFLDLVQDPSVNKAAADFVADRIRDKVIDPILAEKLIPTTYPIATKRMCVDTGYYEVYNRDNVTLVDLREDPLKRVTARGIIAGDTEHEFDVIIFATGFDAMTGALSAIDIRHGEVTLSEKWADGPRTYLGLMSAGLPNLFTITGPQSPSVLSNMLTSIEQHVEWITDVLTVMRDRGQRRIEPEEQAERSWVDITNDTADMTLFPQAASWYMGANVPGKRQVFLPFVAGVDVYKQICDGVAVADYHGFEITA</sequence>
<dbReference type="AlphaFoldDB" id="A0A318RTL3"/>
<comment type="cofactor">
    <cofactor evidence="1">
        <name>FAD</name>
        <dbReference type="ChEBI" id="CHEBI:57692"/>
    </cofactor>
</comment>
<dbReference type="GO" id="GO:0016709">
    <property type="term" value="F:oxidoreductase activity, acting on paired donors, with incorporation or reduction of molecular oxygen, NAD(P)H as one donor, and incorporation of one atom of oxygen"/>
    <property type="evidence" value="ECO:0007669"/>
    <property type="project" value="UniProtKB-ARBA"/>
</dbReference>
<evidence type="ECO:0000256" key="5">
    <source>
        <dbReference type="ARBA" id="ARBA00022857"/>
    </source>
</evidence>
<keyword evidence="4" id="KW-0274">FAD</keyword>
<dbReference type="RefSeq" id="WP_110470562.1">
    <property type="nucleotide sequence ID" value="NZ_QJSP01000009.1"/>
</dbReference>
<keyword evidence="7 8" id="KW-0503">Monooxygenase</keyword>